<dbReference type="PANTHER" id="PTHR36803">
    <property type="entry name" value="PROTEIN CHLORORESPIRATORY REDUCTION 7, CHLOROPLASTIC"/>
    <property type="match status" value="1"/>
</dbReference>
<dbReference type="AlphaFoldDB" id="A0A0F7GZL9"/>
<reference evidence="1" key="1">
    <citation type="journal article" date="2015" name="BMC Plant Biol.">
        <title>NDH expression marks major transitions in plant evolution and reveals coordinate intracellular gene loss.</title>
        <authorList>
            <person name="Ruhlman T.A."/>
            <person name="Chang W.J."/>
            <person name="Chen J.J."/>
            <person name="Huang Y.T."/>
            <person name="Chan M.T."/>
            <person name="Zhang J."/>
            <person name="Liao D.C."/>
            <person name="Blazier J.C."/>
            <person name="Jin X."/>
            <person name="Shih M.C."/>
            <person name="Jansen R.K."/>
            <person name="Lin C.S."/>
        </authorList>
    </citation>
    <scope>NUCLEOTIDE SEQUENCE</scope>
</reference>
<dbReference type="Gene3D" id="3.90.940.40">
    <property type="entry name" value="Protein CHLORORESPIRATORY REDUCTION 7"/>
    <property type="match status" value="1"/>
</dbReference>
<proteinExistence type="evidence at transcript level"/>
<dbReference type="InterPro" id="IPR021954">
    <property type="entry name" value="CRR7"/>
</dbReference>
<dbReference type="PANTHER" id="PTHR36803:SF1">
    <property type="entry name" value="PROTEIN CHLORORESPIRATORY REDUCTION 7, CHLOROPLASTIC"/>
    <property type="match status" value="1"/>
</dbReference>
<accession>A0A0F7GZL9</accession>
<organism evidence="1">
    <name type="scientific">Pelargonium incrassatum</name>
    <dbReference type="NCBI Taxonomy" id="163034"/>
    <lineage>
        <taxon>Eukaryota</taxon>
        <taxon>Viridiplantae</taxon>
        <taxon>Streptophyta</taxon>
        <taxon>Embryophyta</taxon>
        <taxon>Tracheophyta</taxon>
        <taxon>Spermatophyta</taxon>
        <taxon>Magnoliopsida</taxon>
        <taxon>eudicotyledons</taxon>
        <taxon>Gunneridae</taxon>
        <taxon>Pentapetalae</taxon>
        <taxon>rosids</taxon>
        <taxon>malvids</taxon>
        <taxon>Geraniales</taxon>
        <taxon>Geraniaceae</taxon>
        <taxon>Pelargonium</taxon>
    </lineage>
</organism>
<evidence type="ECO:0000313" key="1">
    <source>
        <dbReference type="EMBL" id="AKG63317.1"/>
    </source>
</evidence>
<gene>
    <name evidence="1" type="primary">CRR7</name>
</gene>
<dbReference type="GO" id="GO:0009570">
    <property type="term" value="C:chloroplast stroma"/>
    <property type="evidence" value="ECO:0007669"/>
    <property type="project" value="TreeGrafter"/>
</dbReference>
<protein>
    <submittedName>
        <fullName evidence="1">Chlororespiratory reduction 7</fullName>
    </submittedName>
</protein>
<dbReference type="FunFam" id="3.90.940.40:FF:000001">
    <property type="entry name" value="Protein CHLORORESPIRATORY REDUCTION 7 chloroplastic"/>
    <property type="match status" value="1"/>
</dbReference>
<dbReference type="InterPro" id="IPR038150">
    <property type="entry name" value="CRR7-like_sf"/>
</dbReference>
<name>A0A0F7GZL9_9ROSI</name>
<dbReference type="Pfam" id="PF12095">
    <property type="entry name" value="CRR7"/>
    <property type="match status" value="1"/>
</dbReference>
<dbReference type="EMBL" id="KM585217">
    <property type="protein sequence ID" value="AKG63317.1"/>
    <property type="molecule type" value="mRNA"/>
</dbReference>
<sequence>MVGIAGNIHRLDIKQILSTTPHFGSFEFEATKSHFGTSFGATSVGTKHTCAHPKLSTTTIHHKDAFKISATRRRRVAYSSSETYVLLEPGRDEQFVTKQELEVKLKEWLGKWPENELPPDLARFGNLDDAVSFLIRSVCELQIDGDVGSVQWYEVRLD</sequence>